<protein>
    <submittedName>
        <fullName evidence="2">GNAT family N-acetyltransferase</fullName>
    </submittedName>
</protein>
<organism evidence="2 3">
    <name type="scientific">Neorhizobium galegae</name>
    <name type="common">Rhizobium galegae</name>
    <dbReference type="NCBI Taxonomy" id="399"/>
    <lineage>
        <taxon>Bacteria</taxon>
        <taxon>Pseudomonadati</taxon>
        <taxon>Pseudomonadota</taxon>
        <taxon>Alphaproteobacteria</taxon>
        <taxon>Hyphomicrobiales</taxon>
        <taxon>Rhizobiaceae</taxon>
        <taxon>Rhizobium/Agrobacterium group</taxon>
        <taxon>Neorhizobium</taxon>
    </lineage>
</organism>
<sequence>MTSAISHRRLSDCSLEEAAEGFAAGFSGYVVPMNATVPSLRLRIERDHVDLDESFVYFDGEKPAGILLIGRRGDLSRVGAVGMGPTIRGRGFGRSVMLDAIEAAKARGAPQTHPRGDQHQ</sequence>
<dbReference type="SUPFAM" id="SSF55729">
    <property type="entry name" value="Acyl-CoA N-acyltransferases (Nat)"/>
    <property type="match status" value="1"/>
</dbReference>
<keyword evidence="2" id="KW-0808">Transferase</keyword>
<dbReference type="EMBL" id="VZUL01000002">
    <property type="protein sequence ID" value="KAB1085100.1"/>
    <property type="molecule type" value="Genomic_DNA"/>
</dbReference>
<dbReference type="InterPro" id="IPR000182">
    <property type="entry name" value="GNAT_dom"/>
</dbReference>
<feature type="domain" description="N-acetyltransferase" evidence="1">
    <location>
        <begin position="5"/>
        <end position="120"/>
    </location>
</feature>
<comment type="caution">
    <text evidence="2">The sequence shown here is derived from an EMBL/GenBank/DDBJ whole genome shotgun (WGS) entry which is preliminary data.</text>
</comment>
<dbReference type="AlphaFoldDB" id="A0A6A1TLE7"/>
<reference evidence="2 3" key="1">
    <citation type="submission" date="2019-09" db="EMBL/GenBank/DDBJ databases">
        <title>Genome sequencing of Ng87 strain.</title>
        <authorList>
            <person name="Karasev E.S."/>
            <person name="Andronov E."/>
        </authorList>
    </citation>
    <scope>NUCLEOTIDE SEQUENCE [LARGE SCALE GENOMIC DNA]</scope>
    <source>
        <strain evidence="2 3">Ng87</strain>
    </source>
</reference>
<dbReference type="CDD" id="cd04301">
    <property type="entry name" value="NAT_SF"/>
    <property type="match status" value="1"/>
</dbReference>
<dbReference type="Pfam" id="PF00583">
    <property type="entry name" value="Acetyltransf_1"/>
    <property type="match status" value="1"/>
</dbReference>
<dbReference type="InterPro" id="IPR016181">
    <property type="entry name" value="Acyl_CoA_acyltransferase"/>
</dbReference>
<evidence type="ECO:0000259" key="1">
    <source>
        <dbReference type="PROSITE" id="PS51186"/>
    </source>
</evidence>
<gene>
    <name evidence="2" type="ORF">F4V91_00800</name>
</gene>
<dbReference type="PROSITE" id="PS51186">
    <property type="entry name" value="GNAT"/>
    <property type="match status" value="1"/>
</dbReference>
<accession>A0A6A1TLE7</accession>
<name>A0A6A1TLE7_NEOGA</name>
<dbReference type="RefSeq" id="WP_151040689.1">
    <property type="nucleotide sequence ID" value="NZ_VZUL01000002.1"/>
</dbReference>
<dbReference type="GO" id="GO:0016747">
    <property type="term" value="F:acyltransferase activity, transferring groups other than amino-acyl groups"/>
    <property type="evidence" value="ECO:0007669"/>
    <property type="project" value="InterPro"/>
</dbReference>
<dbReference type="Gene3D" id="3.40.630.30">
    <property type="match status" value="1"/>
</dbReference>
<evidence type="ECO:0000313" key="3">
    <source>
        <dbReference type="Proteomes" id="UP000386575"/>
    </source>
</evidence>
<proteinExistence type="predicted"/>
<dbReference type="Proteomes" id="UP000386575">
    <property type="component" value="Unassembled WGS sequence"/>
</dbReference>
<evidence type="ECO:0000313" key="2">
    <source>
        <dbReference type="EMBL" id="KAB1085100.1"/>
    </source>
</evidence>